<feature type="region of interest" description="Disordered" evidence="1">
    <location>
        <begin position="1"/>
        <end position="23"/>
    </location>
</feature>
<name>A0A316ZUP6_9PLEO</name>
<keyword evidence="4" id="KW-1185">Reference proteome</keyword>
<dbReference type="AlphaFoldDB" id="A0A316ZUP6"/>
<feature type="compositionally biased region" description="Low complexity" evidence="1">
    <location>
        <begin position="1"/>
        <end position="15"/>
    </location>
</feature>
<sequence length="727" mass="81108">MAPTSITSTSSDTPTALPINTQPAPPSGFSGDDFINNLGSDLAPLLTLFGEQVTKQFLTMSLGWADNILLAVGPLGIITIIVSAIRVGRVSILKALVGRARESLTTAELEILSSTSENSSELWAKEGTVRVLGKAPVLELIVYSHSEAEIPDEIQVGDLRDAYADKALTYLSKSGQTQTFEDAESLDRLVEQPPNITLNINKAITTNGETWSLVAFGVAIQTVALVVPAIMTYHWKEKKDGELVQDYAYPIFLAGSLALIIGIALCSHIIEATSVEHTFKKEKPNVKSIIYLQMACTMGDQTFGQYLLSMGNEKECIRTSRSDFDMVRQWDVWFAVVTCLLGFVCQFVGLRALHWSATVTQLGVTLIMTATRAWIRRGISRPPIVTPIDTTDLDWIALKLGQACLSIDSDTNFFEELHSSGTHSFAPYTSDNGYRTIEHLWHMYESISQTKEITITHPCFDVRRKIHDILPIGSDYGGLSLSLYTTTAELYDEFLRWNPWVQVEPPRLTWLHLMQDSSHAGSQSFFMLRLFQYTSEDYDAYATRTAAKRLHALLTLWTYGFNPYYSLDARNSTSFLRCVELLPLRDVETLKESLRLYICSPMTDGIGHQDTSIKTIPISAGQGYEDGSPIFGMSRERVWQKEPTRSNDALLVSSFPYSLQIQCALDIISGCVDAIVKQILKLSLEGNPPTIAVVVALAKNLSWIVWKRGPVDREEEAMMLRKWTKHR</sequence>
<dbReference type="EMBL" id="NRDI02000011">
    <property type="protein sequence ID" value="KAI1512661.1"/>
    <property type="molecule type" value="Genomic_DNA"/>
</dbReference>
<accession>A0A316ZUP6</accession>
<keyword evidence="2" id="KW-1133">Transmembrane helix</keyword>
<evidence type="ECO:0000313" key="3">
    <source>
        <dbReference type="EMBL" id="KAI1512661.1"/>
    </source>
</evidence>
<feature type="transmembrane region" description="Helical" evidence="2">
    <location>
        <begin position="247"/>
        <end position="270"/>
    </location>
</feature>
<organism evidence="3 4">
    <name type="scientific">Pyrenophora tritici-repentis</name>
    <dbReference type="NCBI Taxonomy" id="45151"/>
    <lineage>
        <taxon>Eukaryota</taxon>
        <taxon>Fungi</taxon>
        <taxon>Dikarya</taxon>
        <taxon>Ascomycota</taxon>
        <taxon>Pezizomycotina</taxon>
        <taxon>Dothideomycetes</taxon>
        <taxon>Pleosporomycetidae</taxon>
        <taxon>Pleosporales</taxon>
        <taxon>Pleosporineae</taxon>
        <taxon>Pleosporaceae</taxon>
        <taxon>Pyrenophora</taxon>
    </lineage>
</organism>
<proteinExistence type="predicted"/>
<evidence type="ECO:0000313" key="4">
    <source>
        <dbReference type="Proteomes" id="UP000249757"/>
    </source>
</evidence>
<comment type="caution">
    <text evidence="3">The sequence shown here is derived from an EMBL/GenBank/DDBJ whole genome shotgun (WGS) entry which is preliminary data.</text>
</comment>
<reference evidence="4" key="1">
    <citation type="journal article" date="2022" name="Microb. Genom.">
        <title>A global pangenome for the wheat fungal pathogen Pyrenophora tritici-repentis and prediction of effector protein structural homology.</title>
        <authorList>
            <person name="Moolhuijzen P.M."/>
            <person name="See P.T."/>
            <person name="Shi G."/>
            <person name="Powell H.R."/>
            <person name="Cockram J."/>
            <person name="Jorgensen L.N."/>
            <person name="Benslimane H."/>
            <person name="Strelkov S.E."/>
            <person name="Turner J."/>
            <person name="Liu Z."/>
            <person name="Moffat C.S."/>
        </authorList>
    </citation>
    <scope>NUCLEOTIDE SEQUENCE [LARGE SCALE GENOMIC DNA]</scope>
</reference>
<keyword evidence="2" id="KW-0472">Membrane</keyword>
<feature type="transmembrane region" description="Helical" evidence="2">
    <location>
        <begin position="68"/>
        <end position="87"/>
    </location>
</feature>
<keyword evidence="2" id="KW-0812">Transmembrane</keyword>
<evidence type="ECO:0000256" key="2">
    <source>
        <dbReference type="SAM" id="Phobius"/>
    </source>
</evidence>
<feature type="transmembrane region" description="Helical" evidence="2">
    <location>
        <begin position="211"/>
        <end position="235"/>
    </location>
</feature>
<feature type="transmembrane region" description="Helical" evidence="2">
    <location>
        <begin position="330"/>
        <end position="349"/>
    </location>
</feature>
<gene>
    <name evidence="3" type="ORF">Ptr86124_008627</name>
</gene>
<dbReference type="Proteomes" id="UP000249757">
    <property type="component" value="Unassembled WGS sequence"/>
</dbReference>
<evidence type="ECO:0000256" key="1">
    <source>
        <dbReference type="SAM" id="MobiDB-lite"/>
    </source>
</evidence>
<protein>
    <submittedName>
        <fullName evidence="3">Uncharacterized protein</fullName>
    </submittedName>
</protein>